<feature type="transmembrane region" description="Helical" evidence="7">
    <location>
        <begin position="260"/>
        <end position="287"/>
    </location>
</feature>
<evidence type="ECO:0000256" key="6">
    <source>
        <dbReference type="ARBA" id="ARBA00038076"/>
    </source>
</evidence>
<evidence type="ECO:0000313" key="11">
    <source>
        <dbReference type="Proteomes" id="UP000035301"/>
    </source>
</evidence>
<comment type="similarity">
    <text evidence="6">Belongs to the ABC-4 integral membrane protein family.</text>
</comment>
<dbReference type="InterPro" id="IPR025857">
    <property type="entry name" value="MacB_PCD"/>
</dbReference>
<accession>A0A0H1R261</accession>
<evidence type="ECO:0000256" key="4">
    <source>
        <dbReference type="ARBA" id="ARBA00022989"/>
    </source>
</evidence>
<name>A0A0H1R261_9EURY</name>
<dbReference type="STRING" id="1550566.SZ63_01490"/>
<proteinExistence type="inferred from homology"/>
<evidence type="ECO:0000256" key="3">
    <source>
        <dbReference type="ARBA" id="ARBA00022692"/>
    </source>
</evidence>
<keyword evidence="11" id="KW-1185">Reference proteome</keyword>
<dbReference type="AlphaFoldDB" id="A0A0H1R261"/>
<evidence type="ECO:0000259" key="9">
    <source>
        <dbReference type="Pfam" id="PF12704"/>
    </source>
</evidence>
<keyword evidence="3 7" id="KW-0812">Transmembrane</keyword>
<protein>
    <submittedName>
        <fullName evidence="10">Multidrug ABC transporter substrate-binding protein</fullName>
    </submittedName>
</protein>
<evidence type="ECO:0000256" key="2">
    <source>
        <dbReference type="ARBA" id="ARBA00022475"/>
    </source>
</evidence>
<feature type="domain" description="ABC3 transporter permease C-terminal" evidence="8">
    <location>
        <begin position="267"/>
        <end position="391"/>
    </location>
</feature>
<keyword evidence="5 7" id="KW-0472">Membrane</keyword>
<dbReference type="InterPro" id="IPR003838">
    <property type="entry name" value="ABC3_permease_C"/>
</dbReference>
<keyword evidence="4 7" id="KW-1133">Transmembrane helix</keyword>
<dbReference type="Pfam" id="PF02687">
    <property type="entry name" value="FtsX"/>
    <property type="match status" value="1"/>
</dbReference>
<feature type="transmembrane region" description="Helical" evidence="7">
    <location>
        <begin position="363"/>
        <end position="386"/>
    </location>
</feature>
<feature type="transmembrane region" description="Helical" evidence="7">
    <location>
        <begin position="20"/>
        <end position="39"/>
    </location>
</feature>
<sequence>MVFFSFAVRNLRRHWIRSALSIIGIVIGVVAIASLGVMGNSINLLVANVITDVGDTVVITPHTAIGGTFAGDPRTAVDASIPAREVEEIRRAANPHRTIPVLQGADEVEFGRGKSGYTQIIGVASDDIPILLEIADGQYPRQNQPGALVGTYLAAEYGVAPGSRLTIGNESIRVAGVLAERGFAADINPDYAIVVTDGWYESHFGAKDAYPMVVVRVGDAEEIDAVKEAIDSRINRREEIVDIFDSREMLRQYEEIYQQITVFLVGIGGISLIVAAVNILNVMYISVTERIREIGVMRSIGALRREVLLMFLYEAVILGFIGSIVGGVLSTAFGYLISLAAVEVFTAGTTFGENITVFDLSAVGYIVFGMAFGTGTSIAAGFYPAWKASQLAPVDAMRQK</sequence>
<evidence type="ECO:0000256" key="1">
    <source>
        <dbReference type="ARBA" id="ARBA00004651"/>
    </source>
</evidence>
<comment type="subcellular location">
    <subcellularLocation>
        <location evidence="1">Cell membrane</location>
        <topology evidence="1">Multi-pass membrane protein</topology>
    </subcellularLocation>
</comment>
<feature type="transmembrane region" description="Helical" evidence="7">
    <location>
        <begin position="332"/>
        <end position="351"/>
    </location>
</feature>
<dbReference type="GO" id="GO:0005886">
    <property type="term" value="C:plasma membrane"/>
    <property type="evidence" value="ECO:0007669"/>
    <property type="project" value="UniProtKB-SubCell"/>
</dbReference>
<dbReference type="Proteomes" id="UP000035301">
    <property type="component" value="Unassembled WGS sequence"/>
</dbReference>
<evidence type="ECO:0000256" key="5">
    <source>
        <dbReference type="ARBA" id="ARBA00023136"/>
    </source>
</evidence>
<dbReference type="PATRIC" id="fig|1550566.3.peg.317"/>
<dbReference type="OrthoDB" id="11469at2157"/>
<evidence type="ECO:0000256" key="7">
    <source>
        <dbReference type="SAM" id="Phobius"/>
    </source>
</evidence>
<evidence type="ECO:0000313" key="10">
    <source>
        <dbReference type="EMBL" id="KLK89144.1"/>
    </source>
</evidence>
<dbReference type="InterPro" id="IPR050250">
    <property type="entry name" value="Macrolide_Exporter_MacB"/>
</dbReference>
<evidence type="ECO:0000259" key="8">
    <source>
        <dbReference type="Pfam" id="PF02687"/>
    </source>
</evidence>
<feature type="domain" description="MacB-like periplasmic core" evidence="9">
    <location>
        <begin position="18"/>
        <end position="231"/>
    </location>
</feature>
<dbReference type="PANTHER" id="PTHR30572">
    <property type="entry name" value="MEMBRANE COMPONENT OF TRANSPORTER-RELATED"/>
    <property type="match status" value="1"/>
</dbReference>
<feature type="transmembrane region" description="Helical" evidence="7">
    <location>
        <begin position="307"/>
        <end position="326"/>
    </location>
</feature>
<dbReference type="EMBL" id="JXOJ01000001">
    <property type="protein sequence ID" value="KLK89144.1"/>
    <property type="molecule type" value="Genomic_DNA"/>
</dbReference>
<dbReference type="GO" id="GO:0022857">
    <property type="term" value="F:transmembrane transporter activity"/>
    <property type="evidence" value="ECO:0007669"/>
    <property type="project" value="TreeGrafter"/>
</dbReference>
<dbReference type="PANTHER" id="PTHR30572:SF4">
    <property type="entry name" value="ABC TRANSPORTER PERMEASE YTRF"/>
    <property type="match status" value="1"/>
</dbReference>
<gene>
    <name evidence="10" type="ORF">SZ63_01490</name>
</gene>
<reference evidence="10 11" key="1">
    <citation type="journal article" date="2015" name="Int. J. Syst. Evol. Microbiol.">
        <title>Methanoculleus sediminis sp. nov., a methanogen from sediments near a submarine mud volcano.</title>
        <authorList>
            <person name="Chen S.C."/>
            <person name="Chen M.F."/>
            <person name="Lai M.C."/>
            <person name="Weng C.Y."/>
            <person name="Wu S.Y."/>
            <person name="Lin S."/>
            <person name="Yang T.F."/>
            <person name="Chen P.C."/>
        </authorList>
    </citation>
    <scope>NUCLEOTIDE SEQUENCE [LARGE SCALE GENOMIC DNA]</scope>
    <source>
        <strain evidence="10 11">S3Fa</strain>
    </source>
</reference>
<organism evidence="10 11">
    <name type="scientific">Methanoculleus sediminis</name>
    <dbReference type="NCBI Taxonomy" id="1550566"/>
    <lineage>
        <taxon>Archaea</taxon>
        <taxon>Methanobacteriati</taxon>
        <taxon>Methanobacteriota</taxon>
        <taxon>Stenosarchaea group</taxon>
        <taxon>Methanomicrobia</taxon>
        <taxon>Methanomicrobiales</taxon>
        <taxon>Methanomicrobiaceae</taxon>
        <taxon>Methanoculleus</taxon>
    </lineage>
</organism>
<dbReference type="Pfam" id="PF12704">
    <property type="entry name" value="MacB_PCD"/>
    <property type="match status" value="1"/>
</dbReference>
<comment type="caution">
    <text evidence="10">The sequence shown here is derived from an EMBL/GenBank/DDBJ whole genome shotgun (WGS) entry which is preliminary data.</text>
</comment>
<keyword evidence="2" id="KW-1003">Cell membrane</keyword>